<dbReference type="EMBL" id="VSRL01000018">
    <property type="protein sequence ID" value="NKE56732.1"/>
    <property type="molecule type" value="Genomic_DNA"/>
</dbReference>
<gene>
    <name evidence="2" type="ORF">FXN61_07750</name>
</gene>
<dbReference type="InterPro" id="IPR001387">
    <property type="entry name" value="Cro/C1-type_HTH"/>
</dbReference>
<sequence length="276" mass="31477">MPKRFSTARGREFGDGVRAAIAGTGLTGREICEKIGWDPGKLSDLLHGKGGCSEVDLAILLSYCHIAPEERDHLMEIFGETDLKIWWQRYAYGETFNLRTYLEHLWKAKEFVTWQPLVIPGLLQLPDYLRALCLATPKFPRDEVEDRVSRRLAMQEIFRQRLNCTFLIHEQVLLLPVGGHDVLRAQLHHLLEMSVRPYVDLRIVPFSVGAHAGMSGSFDLMRFDRFEPVVFLEGEKSNLIVERKDAVDDYEEVVKALKGVALDAEDSRKLIAKLAM</sequence>
<evidence type="ECO:0000259" key="1">
    <source>
        <dbReference type="Pfam" id="PF19054"/>
    </source>
</evidence>
<proteinExistence type="predicted"/>
<keyword evidence="3" id="KW-1185">Reference proteome</keyword>
<protein>
    <submittedName>
        <fullName evidence="2">Helix-turn-helix domain-containing protein</fullName>
    </submittedName>
</protein>
<dbReference type="Pfam" id="PF13560">
    <property type="entry name" value="HTH_31"/>
    <property type="match status" value="1"/>
</dbReference>
<dbReference type="RefSeq" id="WP_167971698.1">
    <property type="nucleotide sequence ID" value="NZ_VSRL01000018.1"/>
</dbReference>
<evidence type="ECO:0000313" key="2">
    <source>
        <dbReference type="EMBL" id="NKE56732.1"/>
    </source>
</evidence>
<feature type="domain" description="DUF5753" evidence="1">
    <location>
        <begin position="99"/>
        <end position="272"/>
    </location>
</feature>
<comment type="caution">
    <text evidence="2">The sequence shown here is derived from an EMBL/GenBank/DDBJ whole genome shotgun (WGS) entry which is preliminary data.</text>
</comment>
<dbReference type="Proteomes" id="UP001515943">
    <property type="component" value="Unassembled WGS sequence"/>
</dbReference>
<organism evidence="2 3">
    <name type="scientific">Lentzea indica</name>
    <dbReference type="NCBI Taxonomy" id="2604800"/>
    <lineage>
        <taxon>Bacteria</taxon>
        <taxon>Bacillati</taxon>
        <taxon>Actinomycetota</taxon>
        <taxon>Actinomycetes</taxon>
        <taxon>Pseudonocardiales</taxon>
        <taxon>Pseudonocardiaceae</taxon>
        <taxon>Lentzea</taxon>
    </lineage>
</organism>
<accession>A0ABX1FD06</accession>
<reference evidence="2 3" key="1">
    <citation type="submission" date="2019-08" db="EMBL/GenBank/DDBJ databases">
        <title>Lentzea from Indian Himalayas.</title>
        <authorList>
            <person name="Mandal S."/>
            <person name="Mallick Gupta A."/>
            <person name="Maiti P.K."/>
            <person name="Sarkar J."/>
            <person name="Mandal S."/>
        </authorList>
    </citation>
    <scope>NUCLEOTIDE SEQUENCE [LARGE SCALE GENOMIC DNA]</scope>
    <source>
        <strain evidence="2 3">PSKA42</strain>
    </source>
</reference>
<dbReference type="CDD" id="cd00093">
    <property type="entry name" value="HTH_XRE"/>
    <property type="match status" value="1"/>
</dbReference>
<dbReference type="InterPro" id="IPR043917">
    <property type="entry name" value="DUF5753"/>
</dbReference>
<name>A0ABX1FD06_9PSEU</name>
<evidence type="ECO:0000313" key="3">
    <source>
        <dbReference type="Proteomes" id="UP001515943"/>
    </source>
</evidence>
<dbReference type="Pfam" id="PF19054">
    <property type="entry name" value="DUF5753"/>
    <property type="match status" value="1"/>
</dbReference>